<dbReference type="SUPFAM" id="SSF53448">
    <property type="entry name" value="Nucleotide-diphospho-sugar transferases"/>
    <property type="match status" value="1"/>
</dbReference>
<reference evidence="9 10" key="1">
    <citation type="journal article" date="2016" name="Nat. Commun.">
        <title>Thousands of microbial genomes shed light on interconnected biogeochemical processes in an aquifer system.</title>
        <authorList>
            <person name="Anantharaman K."/>
            <person name="Brown C.T."/>
            <person name="Hug L.A."/>
            <person name="Sharon I."/>
            <person name="Castelle C.J."/>
            <person name="Probst A.J."/>
            <person name="Thomas B.C."/>
            <person name="Singh A."/>
            <person name="Wilkins M.J."/>
            <person name="Karaoz U."/>
            <person name="Brodie E.L."/>
            <person name="Williams K.H."/>
            <person name="Hubbard S.S."/>
            <person name="Banfield J.F."/>
        </authorList>
    </citation>
    <scope>NUCLEOTIDE SEQUENCE [LARGE SCALE GENOMIC DNA]</scope>
</reference>
<dbReference type="InterPro" id="IPR029044">
    <property type="entry name" value="Nucleotide-diphossugar_trans"/>
</dbReference>
<keyword evidence="7" id="KW-0472">Membrane</keyword>
<proteinExistence type="predicted"/>
<organism evidence="9 10">
    <name type="scientific">Candidatus Chisholmbacteria bacterium RIFCSPHIGHO2_01_FULL_52_32</name>
    <dbReference type="NCBI Taxonomy" id="1797591"/>
    <lineage>
        <taxon>Bacteria</taxon>
        <taxon>Candidatus Chisholmiibacteriota</taxon>
    </lineage>
</organism>
<evidence type="ECO:0000256" key="3">
    <source>
        <dbReference type="ARBA" id="ARBA00022679"/>
    </source>
</evidence>
<dbReference type="GO" id="GO:0005886">
    <property type="term" value="C:plasma membrane"/>
    <property type="evidence" value="ECO:0007669"/>
    <property type="project" value="TreeGrafter"/>
</dbReference>
<dbReference type="GO" id="GO:0009103">
    <property type="term" value="P:lipopolysaccharide biosynthetic process"/>
    <property type="evidence" value="ECO:0007669"/>
    <property type="project" value="UniProtKB-KW"/>
</dbReference>
<feature type="domain" description="Glycosyltransferase 2-like" evidence="8">
    <location>
        <begin position="15"/>
        <end position="140"/>
    </location>
</feature>
<dbReference type="GO" id="GO:0099621">
    <property type="term" value="F:undecaprenyl-phosphate 4-deoxy-4-formamido-L-arabinose transferase activity"/>
    <property type="evidence" value="ECO:0007669"/>
    <property type="project" value="TreeGrafter"/>
</dbReference>
<evidence type="ECO:0000256" key="2">
    <source>
        <dbReference type="ARBA" id="ARBA00022676"/>
    </source>
</evidence>
<dbReference type="InterPro" id="IPR001173">
    <property type="entry name" value="Glyco_trans_2-like"/>
</dbReference>
<accession>A0A1G1VTC7</accession>
<keyword evidence="4" id="KW-0812">Transmembrane</keyword>
<evidence type="ECO:0000256" key="6">
    <source>
        <dbReference type="ARBA" id="ARBA00022989"/>
    </source>
</evidence>
<keyword evidence="3" id="KW-0808">Transferase</keyword>
<name>A0A1G1VTC7_9BACT</name>
<dbReference type="EMBL" id="MHCJ01000003">
    <property type="protein sequence ID" value="OGY18656.1"/>
    <property type="molecule type" value="Genomic_DNA"/>
</dbReference>
<gene>
    <name evidence="9" type="ORF">A2786_04115</name>
</gene>
<evidence type="ECO:0000256" key="1">
    <source>
        <dbReference type="ARBA" id="ARBA00022475"/>
    </source>
</evidence>
<evidence type="ECO:0000256" key="5">
    <source>
        <dbReference type="ARBA" id="ARBA00022985"/>
    </source>
</evidence>
<dbReference type="AlphaFoldDB" id="A0A1G1VTC7"/>
<evidence type="ECO:0000256" key="4">
    <source>
        <dbReference type="ARBA" id="ARBA00022692"/>
    </source>
</evidence>
<dbReference type="PANTHER" id="PTHR48090:SF3">
    <property type="entry name" value="UNDECAPRENYL-PHOSPHATE 4-DEOXY-4-FORMAMIDO-L-ARABINOSE TRANSFERASE"/>
    <property type="match status" value="1"/>
</dbReference>
<dbReference type="CDD" id="cd04179">
    <property type="entry name" value="DPM_DPG-synthase_like"/>
    <property type="match status" value="1"/>
</dbReference>
<keyword evidence="5" id="KW-0448">Lipopolysaccharide biosynthesis</keyword>
<evidence type="ECO:0000259" key="8">
    <source>
        <dbReference type="Pfam" id="PF00535"/>
    </source>
</evidence>
<comment type="caution">
    <text evidence="9">The sequence shown here is derived from an EMBL/GenBank/DDBJ whole genome shotgun (WGS) entry which is preliminary data.</text>
</comment>
<keyword evidence="2" id="KW-0328">Glycosyltransferase</keyword>
<evidence type="ECO:0000256" key="7">
    <source>
        <dbReference type="ARBA" id="ARBA00023136"/>
    </source>
</evidence>
<evidence type="ECO:0000313" key="9">
    <source>
        <dbReference type="EMBL" id="OGY18656.1"/>
    </source>
</evidence>
<dbReference type="Gene3D" id="3.90.550.10">
    <property type="entry name" value="Spore Coat Polysaccharide Biosynthesis Protein SpsA, Chain A"/>
    <property type="match status" value="1"/>
</dbReference>
<keyword evidence="6" id="KW-1133">Transmembrane helix</keyword>
<keyword evidence="1" id="KW-1003">Cell membrane</keyword>
<protein>
    <recommendedName>
        <fullName evidence="8">Glycosyltransferase 2-like domain-containing protein</fullName>
    </recommendedName>
</protein>
<evidence type="ECO:0000313" key="10">
    <source>
        <dbReference type="Proteomes" id="UP000179233"/>
    </source>
</evidence>
<dbReference type="InterPro" id="IPR050256">
    <property type="entry name" value="Glycosyltransferase_2"/>
</dbReference>
<sequence>MTNREEGPKKLPELSVFFPAYNEAGNIERAVRQALAVLPTVAEKYEVLVIDDGSRDGTPEIVEKLSRAYIAVRVVSQPNKGYGGAIKRGFKEASFQWIFFTDADLQFDIAEIKKFIPHTEDYDLVIGYRMNRAEGWFRHGIALMLKVWNRVFLGFPLWVRDIDCAFKLLNKRVLGYASPLASDGAMVSTELLLKTLESGFRIKQMGVSHYPRRLGTSSGSSPKVILNAVKDTFMLRRQFRKESLLGRYGKILANDLRDPWLGLGYFIRSLR</sequence>
<dbReference type="Pfam" id="PF00535">
    <property type="entry name" value="Glycos_transf_2"/>
    <property type="match status" value="1"/>
</dbReference>
<dbReference type="Proteomes" id="UP000179233">
    <property type="component" value="Unassembled WGS sequence"/>
</dbReference>
<dbReference type="PANTHER" id="PTHR48090">
    <property type="entry name" value="UNDECAPRENYL-PHOSPHATE 4-DEOXY-4-FORMAMIDO-L-ARABINOSE TRANSFERASE-RELATED"/>
    <property type="match status" value="1"/>
</dbReference>